<dbReference type="AlphaFoldDB" id="A0AAE0FJF4"/>
<dbReference type="EMBL" id="LGRX02017394">
    <property type="protein sequence ID" value="KAK3260830.1"/>
    <property type="molecule type" value="Genomic_DNA"/>
</dbReference>
<protein>
    <submittedName>
        <fullName evidence="2">Uncharacterized protein</fullName>
    </submittedName>
</protein>
<keyword evidence="3" id="KW-1185">Reference proteome</keyword>
<evidence type="ECO:0000313" key="2">
    <source>
        <dbReference type="EMBL" id="KAK3260830.1"/>
    </source>
</evidence>
<comment type="caution">
    <text evidence="2">The sequence shown here is derived from an EMBL/GenBank/DDBJ whole genome shotgun (WGS) entry which is preliminary data.</text>
</comment>
<keyword evidence="1" id="KW-0175">Coiled coil</keyword>
<evidence type="ECO:0000256" key="1">
    <source>
        <dbReference type="SAM" id="Coils"/>
    </source>
</evidence>
<reference evidence="2 3" key="1">
    <citation type="journal article" date="2015" name="Genome Biol. Evol.">
        <title>Comparative Genomics of a Bacterivorous Green Alga Reveals Evolutionary Causalities and Consequences of Phago-Mixotrophic Mode of Nutrition.</title>
        <authorList>
            <person name="Burns J.A."/>
            <person name="Paasch A."/>
            <person name="Narechania A."/>
            <person name="Kim E."/>
        </authorList>
    </citation>
    <scope>NUCLEOTIDE SEQUENCE [LARGE SCALE GENOMIC DNA]</scope>
    <source>
        <strain evidence="2 3">PLY_AMNH</strain>
    </source>
</reference>
<name>A0AAE0FJF4_9CHLO</name>
<organism evidence="2 3">
    <name type="scientific">Cymbomonas tetramitiformis</name>
    <dbReference type="NCBI Taxonomy" id="36881"/>
    <lineage>
        <taxon>Eukaryota</taxon>
        <taxon>Viridiplantae</taxon>
        <taxon>Chlorophyta</taxon>
        <taxon>Pyramimonadophyceae</taxon>
        <taxon>Pyramimonadales</taxon>
        <taxon>Pyramimonadaceae</taxon>
        <taxon>Cymbomonas</taxon>
    </lineage>
</organism>
<proteinExistence type="predicted"/>
<dbReference type="Proteomes" id="UP001190700">
    <property type="component" value="Unassembled WGS sequence"/>
</dbReference>
<feature type="coiled-coil region" evidence="1">
    <location>
        <begin position="69"/>
        <end position="97"/>
    </location>
</feature>
<evidence type="ECO:0000313" key="3">
    <source>
        <dbReference type="Proteomes" id="UP001190700"/>
    </source>
</evidence>
<accession>A0AAE0FJF4</accession>
<gene>
    <name evidence="2" type="ORF">CYMTET_30234</name>
</gene>
<feature type="non-terminal residue" evidence="2">
    <location>
        <position position="117"/>
    </location>
</feature>
<sequence>MSPYSITHAAAEKFRPWGETNERVRLDASLLRRAMGNGRTQKSPFDIHGSDDIEYVVKEVKDERTSKQLEDEDHALAEKQREKQAAADAKAAELLEDEGFVEGKSGKRTAGCWGHFK</sequence>